<protein>
    <submittedName>
        <fullName evidence="1">Uncharacterized protein</fullName>
    </submittedName>
</protein>
<organism evidence="1 2">
    <name type="scientific">Fibrobacter intestinalis</name>
    <dbReference type="NCBI Taxonomy" id="28122"/>
    <lineage>
        <taxon>Bacteria</taxon>
        <taxon>Pseudomonadati</taxon>
        <taxon>Fibrobacterota</taxon>
        <taxon>Fibrobacteria</taxon>
        <taxon>Fibrobacterales</taxon>
        <taxon>Fibrobacteraceae</taxon>
        <taxon>Fibrobacter</taxon>
    </lineage>
</organism>
<keyword evidence="2" id="KW-1185">Reference proteome</keyword>
<dbReference type="Proteomes" id="UP000184275">
    <property type="component" value="Unassembled WGS sequence"/>
</dbReference>
<reference evidence="2" key="1">
    <citation type="submission" date="2016-11" db="EMBL/GenBank/DDBJ databases">
        <authorList>
            <person name="Varghese N."/>
            <person name="Submissions S."/>
        </authorList>
    </citation>
    <scope>NUCLEOTIDE SEQUENCE [LARGE SCALE GENOMIC DNA]</scope>
    <source>
        <strain evidence="2">UWOS</strain>
    </source>
</reference>
<name>A0A1M6V189_9BACT</name>
<dbReference type="EMBL" id="FRAW01000016">
    <property type="protein sequence ID" value="SHK75262.1"/>
    <property type="molecule type" value="Genomic_DNA"/>
</dbReference>
<evidence type="ECO:0000313" key="2">
    <source>
        <dbReference type="Proteomes" id="UP000184275"/>
    </source>
</evidence>
<evidence type="ECO:0000313" key="1">
    <source>
        <dbReference type="EMBL" id="SHK75262.1"/>
    </source>
</evidence>
<dbReference type="RefSeq" id="WP_143159408.1">
    <property type="nucleotide sequence ID" value="NZ_FRAW01000016.1"/>
</dbReference>
<sequence length="295" mass="33214">MSMKNKSKKVGHSFSELKELLKRPMQLQQSVESSIKKSERHHALRTAKPFVKRSEPKRAIVGVDFGTSFTKAFCKVAGWGDLLIKFDVDDIESYFLPTVLFYDKKKNLLKFKKDSSLEKIEYFKYGILDDSFGSAASIKENNKMIENANIICAIFFMACTIDLIKSSVQKECGTSEISFAFNMGCPIANFNKEAEAKGKYDQVLHLAYKLSEKPNFQMLTIDELNRFMKENDAYRNPSLQTVPELFAEALCFIESTSVGEGVFSILDVGGGTVDCATISIKFVEGEKKQGFILKV</sequence>
<dbReference type="AlphaFoldDB" id="A0A1M6V189"/>
<proteinExistence type="predicted"/>
<gene>
    <name evidence="1" type="ORF">SAMN05720469_11638</name>
</gene>
<accession>A0A1M6V189</accession>